<organism evidence="5 6">
    <name type="scientific">Brevibacillus invocatus</name>
    <dbReference type="NCBI Taxonomy" id="173959"/>
    <lineage>
        <taxon>Bacteria</taxon>
        <taxon>Bacillati</taxon>
        <taxon>Bacillota</taxon>
        <taxon>Bacilli</taxon>
        <taxon>Bacillales</taxon>
        <taxon>Paenibacillaceae</taxon>
        <taxon>Brevibacillus</taxon>
    </lineage>
</organism>
<evidence type="ECO:0000256" key="1">
    <source>
        <dbReference type="ARBA" id="ARBA00006484"/>
    </source>
</evidence>
<dbReference type="AlphaFoldDB" id="A0A3M8CLD2"/>
<reference evidence="5 6" key="1">
    <citation type="submission" date="2018-10" db="EMBL/GenBank/DDBJ databases">
        <title>Phylogenomics of Brevibacillus.</title>
        <authorList>
            <person name="Dunlap C."/>
        </authorList>
    </citation>
    <scope>NUCLEOTIDE SEQUENCE [LARGE SCALE GENOMIC DNA]</scope>
    <source>
        <strain evidence="5 6">JCM 12215</strain>
    </source>
</reference>
<comment type="similarity">
    <text evidence="1">Belongs to the short-chain dehydrogenases/reductases (SDR) family.</text>
</comment>
<gene>
    <name evidence="5" type="ORF">EDM52_03260</name>
</gene>
<evidence type="ECO:0000313" key="5">
    <source>
        <dbReference type="EMBL" id="RNB76361.1"/>
    </source>
</evidence>
<dbReference type="Pfam" id="PF02036">
    <property type="entry name" value="SCP2"/>
    <property type="match status" value="1"/>
</dbReference>
<comment type="caution">
    <text evidence="5">The sequence shown here is derived from an EMBL/GenBank/DDBJ whole genome shotgun (WGS) entry which is preliminary data.</text>
</comment>
<evidence type="ECO:0000313" key="6">
    <source>
        <dbReference type="Proteomes" id="UP000282028"/>
    </source>
</evidence>
<dbReference type="RefSeq" id="WP_122907571.1">
    <property type="nucleotide sequence ID" value="NZ_CBCSBE010000008.1"/>
</dbReference>
<dbReference type="Proteomes" id="UP000282028">
    <property type="component" value="Unassembled WGS sequence"/>
</dbReference>
<keyword evidence="2" id="KW-0521">NADP</keyword>
<dbReference type="OrthoDB" id="9804656at2"/>
<protein>
    <submittedName>
        <fullName evidence="5">Sterol carrier protein</fullName>
    </submittedName>
</protein>
<dbReference type="InterPro" id="IPR051935">
    <property type="entry name" value="HSDL2"/>
</dbReference>
<keyword evidence="3" id="KW-0560">Oxidoreductase</keyword>
<dbReference type="InterPro" id="IPR003033">
    <property type="entry name" value="SCP2_sterol-bd_dom"/>
</dbReference>
<dbReference type="SUPFAM" id="SSF55718">
    <property type="entry name" value="SCP-like"/>
    <property type="match status" value="1"/>
</dbReference>
<evidence type="ECO:0000259" key="4">
    <source>
        <dbReference type="Pfam" id="PF02036"/>
    </source>
</evidence>
<proteinExistence type="inferred from homology"/>
<accession>A0A3M8CLD2</accession>
<name>A0A3M8CLD2_9BACL</name>
<dbReference type="InterPro" id="IPR036527">
    <property type="entry name" value="SCP2_sterol-bd_dom_sf"/>
</dbReference>
<dbReference type="EMBL" id="RHHR01000007">
    <property type="protein sequence ID" value="RNB76361.1"/>
    <property type="molecule type" value="Genomic_DNA"/>
</dbReference>
<feature type="domain" description="SCP2" evidence="4">
    <location>
        <begin position="10"/>
        <end position="106"/>
    </location>
</feature>
<keyword evidence="6" id="KW-1185">Reference proteome</keyword>
<evidence type="ECO:0000256" key="2">
    <source>
        <dbReference type="ARBA" id="ARBA00022857"/>
    </source>
</evidence>
<dbReference type="PANTHER" id="PTHR42808:SF3">
    <property type="entry name" value="HYDROXYSTEROID DEHYDROGENASE-LIKE PROTEIN 2"/>
    <property type="match status" value="1"/>
</dbReference>
<dbReference type="Gene3D" id="3.30.1050.10">
    <property type="entry name" value="SCP2 sterol-binding domain"/>
    <property type="match status" value="1"/>
</dbReference>
<dbReference type="GO" id="GO:0016491">
    <property type="term" value="F:oxidoreductase activity"/>
    <property type="evidence" value="ECO:0007669"/>
    <property type="project" value="UniProtKB-KW"/>
</dbReference>
<evidence type="ECO:0000256" key="3">
    <source>
        <dbReference type="ARBA" id="ARBA00023002"/>
    </source>
</evidence>
<sequence>MSVEKTITDLLDKINADPKGIQGMSVVYHFQLSGEEAGTYQVKIGNNQATYSKEALEEARCTLELSDENFIKLVQGNMNPTTAFMMGKLKIKGEMGLSFKLQTILQTYQA</sequence>
<dbReference type="PANTHER" id="PTHR42808">
    <property type="entry name" value="HYDROXYSTEROID DEHYDROGENASE-LIKE PROTEIN 2"/>
    <property type="match status" value="1"/>
</dbReference>